<accession>A0A919QXF4</accession>
<reference evidence="3" key="1">
    <citation type="submission" date="2021-01" db="EMBL/GenBank/DDBJ databases">
        <title>Whole genome shotgun sequence of Sphaerisporangium rufum NBRC 109079.</title>
        <authorList>
            <person name="Komaki H."/>
            <person name="Tamura T."/>
        </authorList>
    </citation>
    <scope>NUCLEOTIDE SEQUENCE</scope>
    <source>
        <strain evidence="3">NBRC 109079</strain>
    </source>
</reference>
<dbReference type="EMBL" id="BOOU01000013">
    <property type="protein sequence ID" value="GII75909.1"/>
    <property type="molecule type" value="Genomic_DNA"/>
</dbReference>
<gene>
    <name evidence="3" type="ORF">Sru01_08910</name>
</gene>
<evidence type="ECO:0000313" key="3">
    <source>
        <dbReference type="EMBL" id="GII75909.1"/>
    </source>
</evidence>
<dbReference type="RefSeq" id="WP_203982553.1">
    <property type="nucleotide sequence ID" value="NZ_BOOU01000013.1"/>
</dbReference>
<evidence type="ECO:0000313" key="4">
    <source>
        <dbReference type="Proteomes" id="UP000655287"/>
    </source>
</evidence>
<sequence>MHRLYHLVAALSVLGPLALPSHPHPSGSTDRVTPGTVRIEARAHVSITLLDDRATIRQIVREYETPIGEGSGFTVTPEGVVVTATGVVRGRSDPAVHAANRVFAEHFKVKIPADFARHRLKDPDLNARLRACYPPQRSDSTCIATTTTKITVFPYADPPAPGGHPAEVLRLGAAPDSPAVLRLTSGGEEATLPTVPLGTALPGGLESVDVVGTPARPSAAAPPKVVTAHLDPPGGRTFKSAERAKLAAFVTADGAGAAVIDDARSEVIGLMAGGASRTVTPVDDVRAALVAAGVTPRRGPVDVVYEQALAPFHNRSFAAAVPVLEQVLRLRPDHAVAQDHLRLARKQAASARPRSPAPAPSTAGASAGGRSPLPVALVAAAAVLAAAVAGVLLLRRRTAAPGTGPPEAVAGAATWPPPGTQVMTAPGADVQQARSVPPDPPGAEPPAGPGGQVLFCTQCGMRLGRAHRFCGFCGHPAAP</sequence>
<name>A0A919QXF4_9ACTN</name>
<keyword evidence="2" id="KW-1133">Transmembrane helix</keyword>
<keyword evidence="2" id="KW-0472">Membrane</keyword>
<proteinExistence type="predicted"/>
<feature type="transmembrane region" description="Helical" evidence="2">
    <location>
        <begin position="373"/>
        <end position="394"/>
    </location>
</feature>
<feature type="region of interest" description="Disordered" evidence="1">
    <location>
        <begin position="401"/>
        <end position="449"/>
    </location>
</feature>
<dbReference type="Proteomes" id="UP000655287">
    <property type="component" value="Unassembled WGS sequence"/>
</dbReference>
<dbReference type="InterPro" id="IPR043504">
    <property type="entry name" value="Peptidase_S1_PA_chymotrypsin"/>
</dbReference>
<keyword evidence="2" id="KW-0812">Transmembrane</keyword>
<keyword evidence="4" id="KW-1185">Reference proteome</keyword>
<feature type="compositionally biased region" description="Low complexity" evidence="1">
    <location>
        <begin position="348"/>
        <end position="368"/>
    </location>
</feature>
<evidence type="ECO:0000256" key="2">
    <source>
        <dbReference type="SAM" id="Phobius"/>
    </source>
</evidence>
<feature type="region of interest" description="Disordered" evidence="1">
    <location>
        <begin position="344"/>
        <end position="368"/>
    </location>
</feature>
<dbReference type="AlphaFoldDB" id="A0A919QXF4"/>
<protein>
    <submittedName>
        <fullName evidence="3">Uncharacterized protein</fullName>
    </submittedName>
</protein>
<comment type="caution">
    <text evidence="3">The sequence shown here is derived from an EMBL/GenBank/DDBJ whole genome shotgun (WGS) entry which is preliminary data.</text>
</comment>
<organism evidence="3 4">
    <name type="scientific">Sphaerisporangium rufum</name>
    <dbReference type="NCBI Taxonomy" id="1381558"/>
    <lineage>
        <taxon>Bacteria</taxon>
        <taxon>Bacillati</taxon>
        <taxon>Actinomycetota</taxon>
        <taxon>Actinomycetes</taxon>
        <taxon>Streptosporangiales</taxon>
        <taxon>Streptosporangiaceae</taxon>
        <taxon>Sphaerisporangium</taxon>
    </lineage>
</organism>
<evidence type="ECO:0000256" key="1">
    <source>
        <dbReference type="SAM" id="MobiDB-lite"/>
    </source>
</evidence>
<dbReference type="InterPro" id="IPR009003">
    <property type="entry name" value="Peptidase_S1_PA"/>
</dbReference>
<feature type="compositionally biased region" description="Pro residues" evidence="1">
    <location>
        <begin position="437"/>
        <end position="448"/>
    </location>
</feature>
<dbReference type="SUPFAM" id="SSF50494">
    <property type="entry name" value="Trypsin-like serine proteases"/>
    <property type="match status" value="1"/>
</dbReference>
<dbReference type="Gene3D" id="2.40.10.10">
    <property type="entry name" value="Trypsin-like serine proteases"/>
    <property type="match status" value="1"/>
</dbReference>